<evidence type="ECO:0000256" key="2">
    <source>
        <dbReference type="ARBA" id="ARBA00022448"/>
    </source>
</evidence>
<proteinExistence type="inferred from homology"/>
<feature type="domain" description="LysM" evidence="7">
    <location>
        <begin position="362"/>
        <end position="405"/>
    </location>
</feature>
<sequence>MDTPVKVRVKEITKEFEMYKTRSDKIKALLTPGRSKVPTFWALKGVSFEAHAGEALGLIGINGSGKSTVSNVISGIIPPTSGELEVNGDVSIIAIGAGLKAQLTGLQNIRVKALMSGLTNKEIDQIIQDVIDFADIGDFINQPVKNYSSGMRSRLGFAIAIHQKPDILIVDEALSVGDQTFYEKCMEKMMQFKAEGKTIIFVSHALNQVETFCDRVVWMHYGDVREQGDTATVLDHYREFTTRFNKLSATEKKAYQAQKKEDQKDFSLEELQTRDANDVTPAQASKIFQRNRVGDKMSFSMIVIMLAMLVALFFAARWSVRTLDHQQVVEQAATAQLAATRAAEYREKTALSTPNGQYKIKAEHKVTADDTLADLATKYDVSAARLKAANDLKDDTLTTGRIIYIPYDD</sequence>
<dbReference type="SMART" id="SM00382">
    <property type="entry name" value="AAA"/>
    <property type="match status" value="1"/>
</dbReference>
<evidence type="ECO:0000256" key="5">
    <source>
        <dbReference type="SAM" id="Phobius"/>
    </source>
</evidence>
<dbReference type="InterPro" id="IPR036779">
    <property type="entry name" value="LysM_dom_sf"/>
</dbReference>
<evidence type="ECO:0000256" key="3">
    <source>
        <dbReference type="ARBA" id="ARBA00022741"/>
    </source>
</evidence>
<dbReference type="PANTHER" id="PTHR46743">
    <property type="entry name" value="TEICHOIC ACIDS EXPORT ATP-BINDING PROTEIN TAGH"/>
    <property type="match status" value="1"/>
</dbReference>
<dbReference type="GO" id="GO:0005524">
    <property type="term" value="F:ATP binding"/>
    <property type="evidence" value="ECO:0007669"/>
    <property type="project" value="UniProtKB-KW"/>
</dbReference>
<dbReference type="SUPFAM" id="SSF54106">
    <property type="entry name" value="LysM domain"/>
    <property type="match status" value="1"/>
</dbReference>
<organism evidence="8 9">
    <name type="scientific">Lacticaseibacillus yichunensis</name>
    <dbReference type="NCBI Taxonomy" id="2486015"/>
    <lineage>
        <taxon>Bacteria</taxon>
        <taxon>Bacillati</taxon>
        <taxon>Bacillota</taxon>
        <taxon>Bacilli</taxon>
        <taxon>Lactobacillales</taxon>
        <taxon>Lactobacillaceae</taxon>
        <taxon>Lacticaseibacillus</taxon>
    </lineage>
</organism>
<dbReference type="InterPro" id="IPR018392">
    <property type="entry name" value="LysM"/>
</dbReference>
<dbReference type="InterPro" id="IPR003593">
    <property type="entry name" value="AAA+_ATPase"/>
</dbReference>
<dbReference type="PROSITE" id="PS51782">
    <property type="entry name" value="LYSM"/>
    <property type="match status" value="1"/>
</dbReference>
<evidence type="ECO:0000259" key="6">
    <source>
        <dbReference type="PROSITE" id="PS50893"/>
    </source>
</evidence>
<evidence type="ECO:0000259" key="7">
    <source>
        <dbReference type="PROSITE" id="PS51782"/>
    </source>
</evidence>
<reference evidence="9" key="1">
    <citation type="journal article" date="2019" name="Int. J. Syst. Evol. Microbiol.">
        <title>The Global Catalogue of Microorganisms (GCM) 10K type strain sequencing project: providing services to taxonomists for standard genome sequencing and annotation.</title>
        <authorList>
            <consortium name="The Broad Institute Genomics Platform"/>
            <consortium name="The Broad Institute Genome Sequencing Center for Infectious Disease"/>
            <person name="Wu L."/>
            <person name="Ma J."/>
        </authorList>
    </citation>
    <scope>NUCLEOTIDE SEQUENCE [LARGE SCALE GENOMIC DNA]</scope>
    <source>
        <strain evidence="9">CCM 8947</strain>
    </source>
</reference>
<comment type="caution">
    <text evidence="8">The sequence shown here is derived from an EMBL/GenBank/DDBJ whole genome shotgun (WGS) entry which is preliminary data.</text>
</comment>
<dbReference type="PANTHER" id="PTHR46743:SF2">
    <property type="entry name" value="TEICHOIC ACIDS EXPORT ATP-BINDING PROTEIN TAGH"/>
    <property type="match status" value="1"/>
</dbReference>
<dbReference type="SMART" id="SM00257">
    <property type="entry name" value="LysM"/>
    <property type="match status" value="1"/>
</dbReference>
<dbReference type="Pfam" id="PF01476">
    <property type="entry name" value="LysM"/>
    <property type="match status" value="1"/>
</dbReference>
<protein>
    <submittedName>
        <fullName evidence="8">ATP-binding cassette domain-containing protein</fullName>
    </submittedName>
</protein>
<dbReference type="InterPro" id="IPR050683">
    <property type="entry name" value="Bact_Polysacc_Export_ATP-bd"/>
</dbReference>
<dbReference type="EMBL" id="JBHTOG010000057">
    <property type="protein sequence ID" value="MFD1433132.1"/>
    <property type="molecule type" value="Genomic_DNA"/>
</dbReference>
<dbReference type="InterPro" id="IPR003439">
    <property type="entry name" value="ABC_transporter-like_ATP-bd"/>
</dbReference>
<keyword evidence="5" id="KW-0812">Transmembrane</keyword>
<keyword evidence="9" id="KW-1185">Reference proteome</keyword>
<dbReference type="Pfam" id="PF00005">
    <property type="entry name" value="ABC_tran"/>
    <property type="match status" value="1"/>
</dbReference>
<dbReference type="RefSeq" id="WP_379897278.1">
    <property type="nucleotide sequence ID" value="NZ_JBHTOG010000057.1"/>
</dbReference>
<dbReference type="CDD" id="cd00118">
    <property type="entry name" value="LysM"/>
    <property type="match status" value="1"/>
</dbReference>
<gene>
    <name evidence="8" type="ORF">ACFQ47_10705</name>
</gene>
<keyword evidence="3" id="KW-0547">Nucleotide-binding</keyword>
<dbReference type="PROSITE" id="PS00211">
    <property type="entry name" value="ABC_TRANSPORTER_1"/>
    <property type="match status" value="1"/>
</dbReference>
<dbReference type="InterPro" id="IPR027417">
    <property type="entry name" value="P-loop_NTPase"/>
</dbReference>
<name>A0ABW4CQ84_9LACO</name>
<keyword evidence="5" id="KW-1133">Transmembrane helix</keyword>
<feature type="domain" description="ABC transporter" evidence="6">
    <location>
        <begin position="7"/>
        <end position="246"/>
    </location>
</feature>
<evidence type="ECO:0000256" key="1">
    <source>
        <dbReference type="ARBA" id="ARBA00005417"/>
    </source>
</evidence>
<keyword evidence="4 8" id="KW-0067">ATP-binding</keyword>
<dbReference type="Gene3D" id="3.40.50.300">
    <property type="entry name" value="P-loop containing nucleotide triphosphate hydrolases"/>
    <property type="match status" value="1"/>
</dbReference>
<dbReference type="CDD" id="cd03220">
    <property type="entry name" value="ABC_KpsT_Wzt"/>
    <property type="match status" value="1"/>
</dbReference>
<dbReference type="PROSITE" id="PS50893">
    <property type="entry name" value="ABC_TRANSPORTER_2"/>
    <property type="match status" value="1"/>
</dbReference>
<accession>A0ABW4CQ84</accession>
<feature type="transmembrane region" description="Helical" evidence="5">
    <location>
        <begin position="297"/>
        <end position="316"/>
    </location>
</feature>
<keyword evidence="2" id="KW-0813">Transport</keyword>
<dbReference type="SUPFAM" id="SSF52540">
    <property type="entry name" value="P-loop containing nucleoside triphosphate hydrolases"/>
    <property type="match status" value="1"/>
</dbReference>
<keyword evidence="5" id="KW-0472">Membrane</keyword>
<dbReference type="Proteomes" id="UP001597192">
    <property type="component" value="Unassembled WGS sequence"/>
</dbReference>
<comment type="similarity">
    <text evidence="1">Belongs to the ABC transporter superfamily.</text>
</comment>
<dbReference type="InterPro" id="IPR017871">
    <property type="entry name" value="ABC_transporter-like_CS"/>
</dbReference>
<evidence type="ECO:0000256" key="4">
    <source>
        <dbReference type="ARBA" id="ARBA00022840"/>
    </source>
</evidence>
<dbReference type="InterPro" id="IPR015860">
    <property type="entry name" value="ABC_transpr_TagH-like"/>
</dbReference>
<evidence type="ECO:0000313" key="9">
    <source>
        <dbReference type="Proteomes" id="UP001597192"/>
    </source>
</evidence>
<dbReference type="Gene3D" id="3.10.350.10">
    <property type="entry name" value="LysM domain"/>
    <property type="match status" value="1"/>
</dbReference>
<evidence type="ECO:0000313" key="8">
    <source>
        <dbReference type="EMBL" id="MFD1433132.1"/>
    </source>
</evidence>